<dbReference type="Pfam" id="PF14899">
    <property type="entry name" value="DUF4492"/>
    <property type="match status" value="1"/>
</dbReference>
<organism evidence="2 3">
    <name type="scientific">Xylanibacter muris</name>
    <dbReference type="NCBI Taxonomy" id="2736290"/>
    <lineage>
        <taxon>Bacteria</taxon>
        <taxon>Pseudomonadati</taxon>
        <taxon>Bacteroidota</taxon>
        <taxon>Bacteroidia</taxon>
        <taxon>Bacteroidales</taxon>
        <taxon>Prevotellaceae</taxon>
        <taxon>Xylanibacter</taxon>
    </lineage>
</organism>
<proteinExistence type="predicted"/>
<keyword evidence="1" id="KW-0472">Membrane</keyword>
<gene>
    <name evidence="2" type="ORF">HPS56_07140</name>
</gene>
<keyword evidence="1" id="KW-0812">Transmembrane</keyword>
<dbReference type="RefSeq" id="WP_172275468.1">
    <property type="nucleotide sequence ID" value="NZ_CASGMU010000004.1"/>
</dbReference>
<reference evidence="2 3" key="1">
    <citation type="submission" date="2020-05" db="EMBL/GenBank/DDBJ databases">
        <title>Distinct polysaccharide utilization as determinants for interspecies competition between intestinal Prevotella spp.</title>
        <authorList>
            <person name="Galvez E.J.C."/>
            <person name="Iljazovic A."/>
            <person name="Strowig T."/>
        </authorList>
    </citation>
    <scope>NUCLEOTIDE SEQUENCE [LARGE SCALE GENOMIC DNA]</scope>
    <source>
        <strain evidence="2 3">PMUR</strain>
    </source>
</reference>
<keyword evidence="1" id="KW-1133">Transmembrane helix</keyword>
<keyword evidence="3" id="KW-1185">Reference proteome</keyword>
<dbReference type="Proteomes" id="UP000714420">
    <property type="component" value="Unassembled WGS sequence"/>
</dbReference>
<accession>A0ABX2AML1</accession>
<sequence>MRIRHIIYNVYNLYADGFRNMSIGKTLWKIIIIKLIIIFAILKIFFFPDFIGSNSKEGNEADFVATEVIKKNTIKK</sequence>
<comment type="caution">
    <text evidence="2">The sequence shown here is derived from an EMBL/GenBank/DDBJ whole genome shotgun (WGS) entry which is preliminary data.</text>
</comment>
<evidence type="ECO:0000313" key="2">
    <source>
        <dbReference type="EMBL" id="NPD92128.1"/>
    </source>
</evidence>
<name>A0ABX2AML1_9BACT</name>
<evidence type="ECO:0000313" key="3">
    <source>
        <dbReference type="Proteomes" id="UP000714420"/>
    </source>
</evidence>
<dbReference type="InterPro" id="IPR027853">
    <property type="entry name" value="DUF4492"/>
</dbReference>
<dbReference type="EMBL" id="JABKKF010000005">
    <property type="protein sequence ID" value="NPD92128.1"/>
    <property type="molecule type" value="Genomic_DNA"/>
</dbReference>
<protein>
    <submittedName>
        <fullName evidence="2">DUF4492 domain-containing protein</fullName>
    </submittedName>
</protein>
<evidence type="ECO:0000256" key="1">
    <source>
        <dbReference type="SAM" id="Phobius"/>
    </source>
</evidence>
<feature type="transmembrane region" description="Helical" evidence="1">
    <location>
        <begin position="27"/>
        <end position="47"/>
    </location>
</feature>